<dbReference type="OrthoDB" id="690104at2759"/>
<gene>
    <name evidence="2" type="ORF">HU200_048839</name>
</gene>
<dbReference type="GO" id="GO:0043531">
    <property type="term" value="F:ADP binding"/>
    <property type="evidence" value="ECO:0007669"/>
    <property type="project" value="InterPro"/>
</dbReference>
<dbReference type="Pfam" id="PF00931">
    <property type="entry name" value="NB-ARC"/>
    <property type="match status" value="1"/>
</dbReference>
<name>A0A835ECL2_9POAL</name>
<proteinExistence type="predicted"/>
<dbReference type="Gene3D" id="1.20.5.4130">
    <property type="match status" value="1"/>
</dbReference>
<dbReference type="InterPro" id="IPR002182">
    <property type="entry name" value="NB-ARC"/>
</dbReference>
<feature type="domain" description="NB-ARC" evidence="1">
    <location>
        <begin position="194"/>
        <end position="336"/>
    </location>
</feature>
<comment type="caution">
    <text evidence="2">The sequence shown here is derived from an EMBL/GenBank/DDBJ whole genome shotgun (WGS) entry which is preliminary data.</text>
</comment>
<dbReference type="SUPFAM" id="SSF52540">
    <property type="entry name" value="P-loop containing nucleoside triphosphate hydrolases"/>
    <property type="match status" value="1"/>
</dbReference>
<evidence type="ECO:0000313" key="3">
    <source>
        <dbReference type="Proteomes" id="UP000636709"/>
    </source>
</evidence>
<organism evidence="2 3">
    <name type="scientific">Digitaria exilis</name>
    <dbReference type="NCBI Taxonomy" id="1010633"/>
    <lineage>
        <taxon>Eukaryota</taxon>
        <taxon>Viridiplantae</taxon>
        <taxon>Streptophyta</taxon>
        <taxon>Embryophyta</taxon>
        <taxon>Tracheophyta</taxon>
        <taxon>Spermatophyta</taxon>
        <taxon>Magnoliopsida</taxon>
        <taxon>Liliopsida</taxon>
        <taxon>Poales</taxon>
        <taxon>Poaceae</taxon>
        <taxon>PACMAD clade</taxon>
        <taxon>Panicoideae</taxon>
        <taxon>Panicodae</taxon>
        <taxon>Paniceae</taxon>
        <taxon>Anthephorinae</taxon>
        <taxon>Digitaria</taxon>
    </lineage>
</organism>
<protein>
    <recommendedName>
        <fullName evidence="1">NB-ARC domain-containing protein</fullName>
    </recommendedName>
</protein>
<dbReference type="Proteomes" id="UP000636709">
    <property type="component" value="Unassembled WGS sequence"/>
</dbReference>
<evidence type="ECO:0000259" key="1">
    <source>
        <dbReference type="Pfam" id="PF00931"/>
    </source>
</evidence>
<dbReference type="InterPro" id="IPR027417">
    <property type="entry name" value="P-loop_NTPase"/>
</dbReference>
<dbReference type="PANTHER" id="PTHR19338:SF58">
    <property type="entry name" value="OS09G0517100 PROTEIN"/>
    <property type="match status" value="1"/>
</dbReference>
<reference evidence="2" key="1">
    <citation type="submission" date="2020-07" db="EMBL/GenBank/DDBJ databases">
        <title>Genome sequence and genetic diversity analysis of an under-domesticated orphan crop, white fonio (Digitaria exilis).</title>
        <authorList>
            <person name="Bennetzen J.L."/>
            <person name="Chen S."/>
            <person name="Ma X."/>
            <person name="Wang X."/>
            <person name="Yssel A.E.J."/>
            <person name="Chaluvadi S.R."/>
            <person name="Johnson M."/>
            <person name="Gangashetty P."/>
            <person name="Hamidou F."/>
            <person name="Sanogo M.D."/>
            <person name="Zwaenepoel A."/>
            <person name="Wallace J."/>
            <person name="Van De Peer Y."/>
            <person name="Van Deynze A."/>
        </authorList>
    </citation>
    <scope>NUCLEOTIDE SEQUENCE</scope>
    <source>
        <tissue evidence="2">Leaves</tissue>
    </source>
</reference>
<dbReference type="EMBL" id="JACEFO010002208">
    <property type="protein sequence ID" value="KAF8673283.1"/>
    <property type="molecule type" value="Genomic_DNA"/>
</dbReference>
<sequence length="342" mass="38312">MADLVLGLAKTTVEGTVTMARSAMEEEAKLQKSVQRDLLVISDEFEMMHSFLNDVKDRVTDNVTNTLVRQMLPWCMPAASPAKDLDAAVANIEQLKARVEAMGQRNLRYNRVGDSSHKPVEQMHKQAVATAMAPNLFVTATDAAKQSGRVDLVMLINRKNTNESRQGKIGAEGGQARHMLVFGIGSDMEVMSIKKAYDDTETCKSFKYRAWVKLVHPFHPIEFIRSLLSQFYKNICPKQDNTDDALKVLVVSDNALIMDFMSKIRDKYLVVLEDVSTMVDWEAVRGYLPDKKNGSCIVVHTRQFGMACSCIGHGYRVLELEKLSAGHSIRVLFKEVCCTLES</sequence>
<dbReference type="AlphaFoldDB" id="A0A835ECL2"/>
<accession>A0A835ECL2</accession>
<keyword evidence="3" id="KW-1185">Reference proteome</keyword>
<evidence type="ECO:0000313" key="2">
    <source>
        <dbReference type="EMBL" id="KAF8673283.1"/>
    </source>
</evidence>
<dbReference type="Gene3D" id="3.40.50.300">
    <property type="entry name" value="P-loop containing nucleotide triphosphate hydrolases"/>
    <property type="match status" value="1"/>
</dbReference>
<dbReference type="PANTHER" id="PTHR19338">
    <property type="entry name" value="TRANSLOCASE OF INNER MITOCHONDRIAL MEMBRANE 13 HOMOLOG"/>
    <property type="match status" value="1"/>
</dbReference>